<evidence type="ECO:0000256" key="1">
    <source>
        <dbReference type="SAM" id="Phobius"/>
    </source>
</evidence>
<keyword evidence="1" id="KW-0812">Transmembrane</keyword>
<dbReference type="OrthoDB" id="344736at2"/>
<organism evidence="2 3">
    <name type="scientific">Paracoccus jeotgali</name>
    <dbReference type="NCBI Taxonomy" id="2065379"/>
    <lineage>
        <taxon>Bacteria</taxon>
        <taxon>Pseudomonadati</taxon>
        <taxon>Pseudomonadota</taxon>
        <taxon>Alphaproteobacteria</taxon>
        <taxon>Rhodobacterales</taxon>
        <taxon>Paracoccaceae</taxon>
        <taxon>Paracoccus</taxon>
    </lineage>
</organism>
<reference evidence="3" key="1">
    <citation type="submission" date="2017-12" db="EMBL/GenBank/DDBJ databases">
        <title>Genomic analysis of Paracoccus sp. CBA4604.</title>
        <authorList>
            <person name="Roh S.W."/>
            <person name="Kim J.Y."/>
            <person name="Kim J.S."/>
        </authorList>
    </citation>
    <scope>NUCLEOTIDE SEQUENCE [LARGE SCALE GENOMIC DNA]</scope>
    <source>
        <strain evidence="3">CBA4604</strain>
    </source>
</reference>
<dbReference type="Proteomes" id="UP000234882">
    <property type="component" value="Chromosome"/>
</dbReference>
<gene>
    <name evidence="2" type="ORF">CYR75_10815</name>
</gene>
<protein>
    <submittedName>
        <fullName evidence="2">DUF1761 domain-containing protein</fullName>
    </submittedName>
</protein>
<keyword evidence="1" id="KW-1133">Transmembrane helix</keyword>
<proteinExistence type="predicted"/>
<keyword evidence="1" id="KW-0472">Membrane</keyword>
<dbReference type="EMBL" id="CP025583">
    <property type="protein sequence ID" value="AUM74707.1"/>
    <property type="molecule type" value="Genomic_DNA"/>
</dbReference>
<feature type="transmembrane region" description="Helical" evidence="1">
    <location>
        <begin position="6"/>
        <end position="29"/>
    </location>
</feature>
<dbReference type="InterPro" id="IPR013879">
    <property type="entry name" value="DUF1761"/>
</dbReference>
<sequence>MQLVVIIAAAVVAWVCGSLWYMVLARPWSRVSGVQVRNIGEPRKSSPMPYLISGAAMLVIASAIDMIFRIAGIATLAEGLGLGLAIGALIIAPWMLLNNTYVKRPLLLSVIDGGYAIIACAVIGAILGVTGSPAETVDVVIRSGAGG</sequence>
<name>A0A2K9MGD5_9RHOB</name>
<feature type="transmembrane region" description="Helical" evidence="1">
    <location>
        <begin position="106"/>
        <end position="129"/>
    </location>
</feature>
<dbReference type="RefSeq" id="WP_101500052.1">
    <property type="nucleotide sequence ID" value="NZ_CP025583.1"/>
</dbReference>
<feature type="transmembrane region" description="Helical" evidence="1">
    <location>
        <begin position="50"/>
        <end position="74"/>
    </location>
</feature>
<dbReference type="KEGG" id="paru:CYR75_10815"/>
<accession>A0A2K9MGD5</accession>
<feature type="transmembrane region" description="Helical" evidence="1">
    <location>
        <begin position="80"/>
        <end position="97"/>
    </location>
</feature>
<keyword evidence="3" id="KW-1185">Reference proteome</keyword>
<evidence type="ECO:0000313" key="2">
    <source>
        <dbReference type="EMBL" id="AUM74707.1"/>
    </source>
</evidence>
<dbReference type="Pfam" id="PF08570">
    <property type="entry name" value="DUF1761"/>
    <property type="match status" value="1"/>
</dbReference>
<evidence type="ECO:0000313" key="3">
    <source>
        <dbReference type="Proteomes" id="UP000234882"/>
    </source>
</evidence>
<dbReference type="AlphaFoldDB" id="A0A2K9MGD5"/>